<proteinExistence type="predicted"/>
<dbReference type="GO" id="GO:0043190">
    <property type="term" value="C:ATP-binding cassette (ABC) transporter complex"/>
    <property type="evidence" value="ECO:0007669"/>
    <property type="project" value="InterPro"/>
</dbReference>
<dbReference type="PANTHER" id="PTHR30290:SF65">
    <property type="entry name" value="MONOACYL PHOSPHATIDYLINOSITOL TETRAMANNOSIDE-BINDING PROTEIN LPQW-RELATED"/>
    <property type="match status" value="1"/>
</dbReference>
<feature type="chain" id="PRO_5020925031" evidence="1">
    <location>
        <begin position="25"/>
        <end position="601"/>
    </location>
</feature>
<dbReference type="InterPro" id="IPR030678">
    <property type="entry name" value="Peptide/Ni-bd"/>
</dbReference>
<dbReference type="EMBL" id="SSWH01000008">
    <property type="protein sequence ID" value="THJ66066.1"/>
    <property type="molecule type" value="Genomic_DNA"/>
</dbReference>
<dbReference type="OrthoDB" id="7888869at2"/>
<evidence type="ECO:0000313" key="4">
    <source>
        <dbReference type="Proteomes" id="UP000305233"/>
    </source>
</evidence>
<dbReference type="Proteomes" id="UP000305233">
    <property type="component" value="Unassembled WGS sequence"/>
</dbReference>
<dbReference type="Gene3D" id="3.40.190.10">
    <property type="entry name" value="Periplasmic binding protein-like II"/>
    <property type="match status" value="1"/>
</dbReference>
<dbReference type="Gene3D" id="3.10.105.10">
    <property type="entry name" value="Dipeptide-binding Protein, Domain 3"/>
    <property type="match status" value="1"/>
</dbReference>
<comment type="caution">
    <text evidence="3">The sequence shown here is derived from an EMBL/GenBank/DDBJ whole genome shotgun (WGS) entry which is preliminary data.</text>
</comment>
<sequence length="601" mass="64617">MRFTRTSKAVGVAAAAALALSACAADTGTDSNDDGSDGEASGGAIRVVEVNAFSSFNSNTSEGNVDINGKIAYATHAGFVYVNNDLEVVQNEDFGTMEVLSEDPLSVRYTVNEDVTWSDGNAVDAGDLLLTWAIHSGYFDDAETDDEGETVSGTTYFDYAGDSSGLALTDLPEIGEDGRSITLNYSEPYADYMVAFGDMTGEAGIATPAHVIAEKAGLADEDALIELIQTAPAGDPENPEERPEIQAMADFWNTGFDTKSLPEDESLYLSNGPFIASSITPDQSMTLVRNEDYDWGPIPNVDEITVRYIGEAPAQVQALQNGEVDIIAPQASADTVEQLEALSDSGVTIEQGNQLSYDHIDLNFDGVFEDENVREAFMKTVPRQQLVDTIIKKINPDAEPLDSQLFLTDQEAYEEAASTNGSDAYDEVDIEGARELLDGATPEVRIMYNRDNPNRLNAYTLIAESAAEAGFNVVDGGLGASDWGAALGNGTYDATIFGWINSGVGVSGVPQIFKTGNGSNFNGFSSPEADELMDELIVTTDPAEQDALQVQIDQLIWDSKYGLPLFQVPGVDAYSDNVSGVEYMPNQMGIWWNFWDWSVAS</sequence>
<dbReference type="PANTHER" id="PTHR30290">
    <property type="entry name" value="PERIPLASMIC BINDING COMPONENT OF ABC TRANSPORTER"/>
    <property type="match status" value="1"/>
</dbReference>
<organism evidence="3 4">
    <name type="scientific">Arthrobacter echini</name>
    <dbReference type="NCBI Taxonomy" id="1529066"/>
    <lineage>
        <taxon>Bacteria</taxon>
        <taxon>Bacillati</taxon>
        <taxon>Actinomycetota</taxon>
        <taxon>Actinomycetes</taxon>
        <taxon>Micrococcales</taxon>
        <taxon>Micrococcaceae</taxon>
        <taxon>Arthrobacter</taxon>
    </lineage>
</organism>
<dbReference type="PROSITE" id="PS51257">
    <property type="entry name" value="PROKAR_LIPOPROTEIN"/>
    <property type="match status" value="1"/>
</dbReference>
<dbReference type="SUPFAM" id="SSF53850">
    <property type="entry name" value="Periplasmic binding protein-like II"/>
    <property type="match status" value="1"/>
</dbReference>
<protein>
    <submittedName>
        <fullName evidence="3">ABC transporter family substrate-binding protein</fullName>
    </submittedName>
</protein>
<keyword evidence="4" id="KW-1185">Reference proteome</keyword>
<feature type="signal peptide" evidence="1">
    <location>
        <begin position="1"/>
        <end position="24"/>
    </location>
</feature>
<dbReference type="InterPro" id="IPR000914">
    <property type="entry name" value="SBP_5_dom"/>
</dbReference>
<evidence type="ECO:0000256" key="1">
    <source>
        <dbReference type="SAM" id="SignalP"/>
    </source>
</evidence>
<dbReference type="GO" id="GO:1904680">
    <property type="term" value="F:peptide transmembrane transporter activity"/>
    <property type="evidence" value="ECO:0007669"/>
    <property type="project" value="TreeGrafter"/>
</dbReference>
<keyword evidence="1" id="KW-0732">Signal</keyword>
<evidence type="ECO:0000259" key="2">
    <source>
        <dbReference type="Pfam" id="PF00496"/>
    </source>
</evidence>
<feature type="domain" description="Solute-binding protein family 5" evidence="2">
    <location>
        <begin position="100"/>
        <end position="518"/>
    </location>
</feature>
<evidence type="ECO:0000313" key="3">
    <source>
        <dbReference type="EMBL" id="THJ66066.1"/>
    </source>
</evidence>
<accession>A0A4S5E3Q1</accession>
<dbReference type="GO" id="GO:0042597">
    <property type="term" value="C:periplasmic space"/>
    <property type="evidence" value="ECO:0007669"/>
    <property type="project" value="UniProtKB-ARBA"/>
</dbReference>
<dbReference type="AlphaFoldDB" id="A0A4S5E3Q1"/>
<dbReference type="InterPro" id="IPR039424">
    <property type="entry name" value="SBP_5"/>
</dbReference>
<gene>
    <name evidence="3" type="ORF">E8P82_10575</name>
</gene>
<reference evidence="3 4" key="1">
    <citation type="submission" date="2019-04" db="EMBL/GenBank/DDBJ databases">
        <authorList>
            <person name="Liu Q."/>
            <person name="Xin Y.-H."/>
        </authorList>
    </citation>
    <scope>NUCLEOTIDE SEQUENCE [LARGE SCALE GENOMIC DNA]</scope>
    <source>
        <strain evidence="3 4">AM23</strain>
    </source>
</reference>
<dbReference type="GO" id="GO:0015833">
    <property type="term" value="P:peptide transport"/>
    <property type="evidence" value="ECO:0007669"/>
    <property type="project" value="TreeGrafter"/>
</dbReference>
<dbReference type="PIRSF" id="PIRSF002741">
    <property type="entry name" value="MppA"/>
    <property type="match status" value="1"/>
</dbReference>
<dbReference type="RefSeq" id="WP_136454728.1">
    <property type="nucleotide sequence ID" value="NZ_SSWH01000008.1"/>
</dbReference>
<dbReference type="CDD" id="cd08501">
    <property type="entry name" value="PBP2_Lpqw"/>
    <property type="match status" value="1"/>
</dbReference>
<dbReference type="Pfam" id="PF00496">
    <property type="entry name" value="SBP_bac_5"/>
    <property type="match status" value="1"/>
</dbReference>
<name>A0A4S5E3Q1_9MICC</name>